<evidence type="ECO:0000313" key="7">
    <source>
        <dbReference type="EMBL" id="MCE7010808.1"/>
    </source>
</evidence>
<feature type="transmembrane region" description="Helical" evidence="5">
    <location>
        <begin position="26"/>
        <end position="49"/>
    </location>
</feature>
<dbReference type="PANTHER" id="PTHR43394">
    <property type="entry name" value="ATP-DEPENDENT PERMEASE MDL1, MITOCHONDRIAL"/>
    <property type="match status" value="1"/>
</dbReference>
<dbReference type="Proteomes" id="UP001521150">
    <property type="component" value="Unassembled WGS sequence"/>
</dbReference>
<dbReference type="Pfam" id="PF00664">
    <property type="entry name" value="ABC_membrane"/>
    <property type="match status" value="1"/>
</dbReference>
<evidence type="ECO:0000256" key="4">
    <source>
        <dbReference type="ARBA" id="ARBA00023136"/>
    </source>
</evidence>
<dbReference type="Gene3D" id="1.20.1560.10">
    <property type="entry name" value="ABC transporter type 1, transmembrane domain"/>
    <property type="match status" value="1"/>
</dbReference>
<comment type="caution">
    <text evidence="7">The sequence shown here is derived from an EMBL/GenBank/DDBJ whole genome shotgun (WGS) entry which is preliminary data.</text>
</comment>
<sequence>MDSPKTVLSARAVFRRFWPLTRNNRTWLALGGLLMIVATACDTVAVAIFSSIVDKALRTGDVAAFWVPAAMWLGVAALSSVLVFFGAYLTTRSGERFLLRLRTQVFGHLHRQPPDFFERRKPGDLIARLTDDIDTVERFVSSGLVQAVTAVFGVIFFGGFAIYLSWELSLAAFVVVPVFVTITRRFARHINTKSRDQRALNGDITAILEESLANVAVVQAYNRQETEKRRLYAAGIQMLSTDLSIAKLSGLYTRLSTLHKRSASLL</sequence>
<protein>
    <recommendedName>
        <fullName evidence="6">ABC transmembrane type-1 domain-containing protein</fullName>
    </recommendedName>
</protein>
<dbReference type="PANTHER" id="PTHR43394:SF1">
    <property type="entry name" value="ATP-BINDING CASSETTE SUB-FAMILY B MEMBER 10, MITOCHONDRIAL"/>
    <property type="match status" value="1"/>
</dbReference>
<evidence type="ECO:0000313" key="8">
    <source>
        <dbReference type="Proteomes" id="UP001521150"/>
    </source>
</evidence>
<evidence type="ECO:0000256" key="1">
    <source>
        <dbReference type="ARBA" id="ARBA00004651"/>
    </source>
</evidence>
<feature type="domain" description="ABC transmembrane type-1" evidence="6">
    <location>
        <begin position="29"/>
        <end position="258"/>
    </location>
</feature>
<keyword evidence="8" id="KW-1185">Reference proteome</keyword>
<name>A0ABS8ZSV2_9PSEU</name>
<reference evidence="7 8" key="1">
    <citation type="submission" date="2021-12" db="EMBL/GenBank/DDBJ databases">
        <title>Genome sequence of Kibdelosporangium philippinense ATCC 49844.</title>
        <authorList>
            <person name="Fedorov E.A."/>
            <person name="Omeragic M."/>
            <person name="Shalygina K.F."/>
            <person name="Maclea K.S."/>
        </authorList>
    </citation>
    <scope>NUCLEOTIDE SEQUENCE [LARGE SCALE GENOMIC DNA]</scope>
    <source>
        <strain evidence="7 8">ATCC 49844</strain>
    </source>
</reference>
<evidence type="ECO:0000256" key="2">
    <source>
        <dbReference type="ARBA" id="ARBA00022692"/>
    </source>
</evidence>
<evidence type="ECO:0000259" key="6">
    <source>
        <dbReference type="PROSITE" id="PS50929"/>
    </source>
</evidence>
<feature type="transmembrane region" description="Helical" evidence="5">
    <location>
        <begin position="69"/>
        <end position="90"/>
    </location>
</feature>
<dbReference type="InterPro" id="IPR011527">
    <property type="entry name" value="ABC1_TM_dom"/>
</dbReference>
<keyword evidence="3 5" id="KW-1133">Transmembrane helix</keyword>
<keyword evidence="4 5" id="KW-0472">Membrane</keyword>
<evidence type="ECO:0000256" key="5">
    <source>
        <dbReference type="SAM" id="Phobius"/>
    </source>
</evidence>
<dbReference type="PROSITE" id="PS50929">
    <property type="entry name" value="ABC_TM1F"/>
    <property type="match status" value="1"/>
</dbReference>
<accession>A0ABS8ZSV2</accession>
<organism evidence="7 8">
    <name type="scientific">Kibdelosporangium philippinense</name>
    <dbReference type="NCBI Taxonomy" id="211113"/>
    <lineage>
        <taxon>Bacteria</taxon>
        <taxon>Bacillati</taxon>
        <taxon>Actinomycetota</taxon>
        <taxon>Actinomycetes</taxon>
        <taxon>Pseudonocardiales</taxon>
        <taxon>Pseudonocardiaceae</taxon>
        <taxon>Kibdelosporangium</taxon>
    </lineage>
</organism>
<evidence type="ECO:0000256" key="3">
    <source>
        <dbReference type="ARBA" id="ARBA00022989"/>
    </source>
</evidence>
<keyword evidence="2 5" id="KW-0812">Transmembrane</keyword>
<feature type="transmembrane region" description="Helical" evidence="5">
    <location>
        <begin position="170"/>
        <end position="187"/>
    </location>
</feature>
<dbReference type="SUPFAM" id="SSF90123">
    <property type="entry name" value="ABC transporter transmembrane region"/>
    <property type="match status" value="1"/>
</dbReference>
<gene>
    <name evidence="7" type="ORF">LWC34_49605</name>
</gene>
<comment type="subcellular location">
    <subcellularLocation>
        <location evidence="1">Cell membrane</location>
        <topology evidence="1">Multi-pass membrane protein</topology>
    </subcellularLocation>
</comment>
<feature type="transmembrane region" description="Helical" evidence="5">
    <location>
        <begin position="144"/>
        <end position="164"/>
    </location>
</feature>
<dbReference type="EMBL" id="JAJVCN010000004">
    <property type="protein sequence ID" value="MCE7010808.1"/>
    <property type="molecule type" value="Genomic_DNA"/>
</dbReference>
<dbReference type="InterPro" id="IPR036640">
    <property type="entry name" value="ABC1_TM_sf"/>
</dbReference>
<dbReference type="InterPro" id="IPR039421">
    <property type="entry name" value="Type_1_exporter"/>
</dbReference>
<dbReference type="RefSeq" id="WP_233733046.1">
    <property type="nucleotide sequence ID" value="NZ_JAJVCN010000004.1"/>
</dbReference>
<proteinExistence type="predicted"/>